<dbReference type="OrthoDB" id="9783047at2"/>
<evidence type="ECO:0000256" key="2">
    <source>
        <dbReference type="ARBA" id="ARBA00009477"/>
    </source>
</evidence>
<dbReference type="Gene3D" id="2.40.30.170">
    <property type="match status" value="1"/>
</dbReference>
<evidence type="ECO:0000259" key="6">
    <source>
        <dbReference type="Pfam" id="PF25944"/>
    </source>
</evidence>
<comment type="subcellular location">
    <subcellularLocation>
        <location evidence="1">Cell envelope</location>
    </subcellularLocation>
</comment>
<dbReference type="Pfam" id="PF25876">
    <property type="entry name" value="HH_MFP_RND"/>
    <property type="match status" value="1"/>
</dbReference>
<dbReference type="GO" id="GO:0046677">
    <property type="term" value="P:response to antibiotic"/>
    <property type="evidence" value="ECO:0007669"/>
    <property type="project" value="TreeGrafter"/>
</dbReference>
<dbReference type="InterPro" id="IPR058624">
    <property type="entry name" value="MdtA-like_HH"/>
</dbReference>
<feature type="signal peptide" evidence="3">
    <location>
        <begin position="1"/>
        <end position="31"/>
    </location>
</feature>
<dbReference type="Proteomes" id="UP000234881">
    <property type="component" value="Unassembled WGS sequence"/>
</dbReference>
<dbReference type="Gene3D" id="1.10.287.470">
    <property type="entry name" value="Helix hairpin bin"/>
    <property type="match status" value="1"/>
</dbReference>
<feature type="domain" description="Multidrug resistance protein MdtA-like alpha-helical hairpin" evidence="4">
    <location>
        <begin position="105"/>
        <end position="173"/>
    </location>
</feature>
<dbReference type="InterPro" id="IPR006143">
    <property type="entry name" value="RND_pump_MFP"/>
</dbReference>
<accession>A0A2N5XS29</accession>
<dbReference type="SUPFAM" id="SSF111369">
    <property type="entry name" value="HlyD-like secretion proteins"/>
    <property type="match status" value="1"/>
</dbReference>
<dbReference type="GO" id="GO:0030313">
    <property type="term" value="C:cell envelope"/>
    <property type="evidence" value="ECO:0007669"/>
    <property type="project" value="UniProtKB-SubCell"/>
</dbReference>
<dbReference type="FunFam" id="2.40.420.20:FF:000001">
    <property type="entry name" value="Efflux RND transporter periplasmic adaptor subunit"/>
    <property type="match status" value="1"/>
</dbReference>
<dbReference type="Pfam" id="PF25944">
    <property type="entry name" value="Beta-barrel_RND"/>
    <property type="match status" value="1"/>
</dbReference>
<feature type="domain" description="Multidrug resistance protein MdtA-like beta-barrel" evidence="6">
    <location>
        <begin position="210"/>
        <end position="297"/>
    </location>
</feature>
<dbReference type="Pfam" id="PF25967">
    <property type="entry name" value="RND-MFP_C"/>
    <property type="match status" value="1"/>
</dbReference>
<evidence type="ECO:0000259" key="4">
    <source>
        <dbReference type="Pfam" id="PF25876"/>
    </source>
</evidence>
<gene>
    <name evidence="8" type="ORF">C0081_08280</name>
</gene>
<dbReference type="Pfam" id="PF25917">
    <property type="entry name" value="BSH_RND"/>
    <property type="match status" value="1"/>
</dbReference>
<evidence type="ECO:0000259" key="5">
    <source>
        <dbReference type="Pfam" id="PF25917"/>
    </source>
</evidence>
<keyword evidence="9" id="KW-1185">Reference proteome</keyword>
<dbReference type="NCBIfam" id="TIGR01730">
    <property type="entry name" value="RND_mfp"/>
    <property type="match status" value="1"/>
</dbReference>
<comment type="caution">
    <text evidence="8">The sequence shown here is derived from an EMBL/GenBank/DDBJ whole genome shotgun (WGS) entry which is preliminary data.</text>
</comment>
<keyword evidence="3" id="KW-0732">Signal</keyword>
<dbReference type="Gene3D" id="2.40.420.20">
    <property type="match status" value="1"/>
</dbReference>
<feature type="domain" description="Multidrug resistance protein MdtA-like barrel-sandwich hybrid" evidence="5">
    <location>
        <begin position="64"/>
        <end position="205"/>
    </location>
</feature>
<evidence type="ECO:0000256" key="1">
    <source>
        <dbReference type="ARBA" id="ARBA00004196"/>
    </source>
</evidence>
<evidence type="ECO:0000259" key="7">
    <source>
        <dbReference type="Pfam" id="PF25967"/>
    </source>
</evidence>
<dbReference type="PANTHER" id="PTHR30158">
    <property type="entry name" value="ACRA/E-RELATED COMPONENT OF DRUG EFFLUX TRANSPORTER"/>
    <property type="match status" value="1"/>
</dbReference>
<dbReference type="InterPro" id="IPR058626">
    <property type="entry name" value="MdtA-like_b-barrel"/>
</dbReference>
<proteinExistence type="inferred from homology"/>
<sequence length="386" mass="40892">MTRLSPVRSIRLFRLAVVIASAVVCTGNAVAQERPPASVTVVTVKAQDITLTSTLPGRVVASGVAEVRPQVAGIITERLYEEGASVELGDALYKIDPATYQARVAAAKAAVKQAQASLNAAQKVSKRQKALLDRKVTSQQTVDTALSNEAVAAAALDVAKAQLLTANIDLDRTTIRAPLSGKVGLSLTTQGALVTASQSAPLTVIRKLDPVYVDVTESAAAMLQWQRKLKTEPEAPSPMDQSIVVTLADGLPYEIKGSLTAAEPHVNEQTGVILLRLTFPNPDGLLLPGMYVQVDMPQGIAQNVVLAPQEGVARDRRGNPIAMVVNKDNVVEQRALTVLRAHGAQWVVSKGLVDGDRVIVEGLQKIAPKATVQPQERSAAPVSEQN</sequence>
<comment type="similarity">
    <text evidence="2">Belongs to the membrane fusion protein (MFP) (TC 8.A.1) family.</text>
</comment>
<name>A0A2N5XS29_9HYPH</name>
<feature type="chain" id="PRO_5014756341" evidence="3">
    <location>
        <begin position="32"/>
        <end position="386"/>
    </location>
</feature>
<evidence type="ECO:0000313" key="9">
    <source>
        <dbReference type="Proteomes" id="UP000234881"/>
    </source>
</evidence>
<dbReference type="GO" id="GO:0005886">
    <property type="term" value="C:plasma membrane"/>
    <property type="evidence" value="ECO:0007669"/>
    <property type="project" value="TreeGrafter"/>
</dbReference>
<evidence type="ECO:0000313" key="8">
    <source>
        <dbReference type="EMBL" id="PLW77331.1"/>
    </source>
</evidence>
<reference evidence="8 9" key="1">
    <citation type="submission" date="2018-01" db="EMBL/GenBank/DDBJ databases">
        <title>The draft genome sequence of Cohaesibacter sp. H1304.</title>
        <authorList>
            <person name="Wang N.-N."/>
            <person name="Du Z.-J."/>
        </authorList>
    </citation>
    <scope>NUCLEOTIDE SEQUENCE [LARGE SCALE GENOMIC DNA]</scope>
    <source>
        <strain evidence="8 9">H1304</strain>
    </source>
</reference>
<dbReference type="EMBL" id="PKUQ01000016">
    <property type="protein sequence ID" value="PLW77331.1"/>
    <property type="molecule type" value="Genomic_DNA"/>
</dbReference>
<dbReference type="Gene3D" id="2.40.50.100">
    <property type="match status" value="1"/>
</dbReference>
<evidence type="ECO:0000256" key="3">
    <source>
        <dbReference type="SAM" id="SignalP"/>
    </source>
</evidence>
<dbReference type="InterPro" id="IPR058627">
    <property type="entry name" value="MdtA-like_C"/>
</dbReference>
<protein>
    <submittedName>
        <fullName evidence="8">Efflux RND transporter periplasmic adaptor subunit</fullName>
    </submittedName>
</protein>
<dbReference type="AlphaFoldDB" id="A0A2N5XS29"/>
<dbReference type="GO" id="GO:0022857">
    <property type="term" value="F:transmembrane transporter activity"/>
    <property type="evidence" value="ECO:0007669"/>
    <property type="project" value="InterPro"/>
</dbReference>
<dbReference type="RefSeq" id="WP_101533348.1">
    <property type="nucleotide sequence ID" value="NZ_JBFHIU010000003.1"/>
</dbReference>
<organism evidence="8 9">
    <name type="scientific">Cohaesibacter celericrescens</name>
    <dbReference type="NCBI Taxonomy" id="2067669"/>
    <lineage>
        <taxon>Bacteria</taxon>
        <taxon>Pseudomonadati</taxon>
        <taxon>Pseudomonadota</taxon>
        <taxon>Alphaproteobacteria</taxon>
        <taxon>Hyphomicrobiales</taxon>
        <taxon>Cohaesibacteraceae</taxon>
    </lineage>
</organism>
<dbReference type="InterPro" id="IPR058625">
    <property type="entry name" value="MdtA-like_BSH"/>
</dbReference>
<feature type="domain" description="Multidrug resistance protein MdtA-like C-terminal permuted SH3" evidence="7">
    <location>
        <begin position="303"/>
        <end position="365"/>
    </location>
</feature>
<dbReference type="PANTHER" id="PTHR30158:SF3">
    <property type="entry name" value="MULTIDRUG EFFLUX PUMP SUBUNIT ACRA-RELATED"/>
    <property type="match status" value="1"/>
</dbReference>